<comment type="caution">
    <text evidence="2">The sequence shown here is derived from an EMBL/GenBank/DDBJ whole genome shotgun (WGS) entry which is preliminary data.</text>
</comment>
<feature type="region of interest" description="Disordered" evidence="1">
    <location>
        <begin position="59"/>
        <end position="111"/>
    </location>
</feature>
<proteinExistence type="predicted"/>
<dbReference type="AlphaFoldDB" id="A0A9P6TXZ1"/>
<organism evidence="2 3">
    <name type="scientific">Mortierella polycephala</name>
    <dbReference type="NCBI Taxonomy" id="41804"/>
    <lineage>
        <taxon>Eukaryota</taxon>
        <taxon>Fungi</taxon>
        <taxon>Fungi incertae sedis</taxon>
        <taxon>Mucoromycota</taxon>
        <taxon>Mortierellomycotina</taxon>
        <taxon>Mortierellomycetes</taxon>
        <taxon>Mortierellales</taxon>
        <taxon>Mortierellaceae</taxon>
        <taxon>Mortierella</taxon>
    </lineage>
</organism>
<evidence type="ECO:0000313" key="2">
    <source>
        <dbReference type="EMBL" id="KAG0250804.1"/>
    </source>
</evidence>
<accession>A0A9P6TXZ1</accession>
<evidence type="ECO:0000313" key="3">
    <source>
        <dbReference type="Proteomes" id="UP000726737"/>
    </source>
</evidence>
<evidence type="ECO:0000256" key="1">
    <source>
        <dbReference type="SAM" id="MobiDB-lite"/>
    </source>
</evidence>
<keyword evidence="3" id="KW-1185">Reference proteome</keyword>
<gene>
    <name evidence="2" type="ORF">BG011_008069</name>
</gene>
<name>A0A9P6TXZ1_9FUNG</name>
<protein>
    <submittedName>
        <fullName evidence="2">Uncharacterized protein</fullName>
    </submittedName>
</protein>
<sequence>MSKDTNAQESLGANFKRTIPKVMTLYEAMDHTRLYMGVKRDYEAVLRGETLRYGRVQDDEDLEDTSKRNPKKRSRRTKYVNDGRAPDTAKALRSTGPGRKTGSRNKRPRIGDEHSWDTFRIPCDILYEGFRATNTCPLDTTLMVWHIAYRYAKASLPVDIRNTEAGQVLQDVVDESKALNYGKAH</sequence>
<reference evidence="2" key="1">
    <citation type="journal article" date="2020" name="Fungal Divers.">
        <title>Resolving the Mortierellaceae phylogeny through synthesis of multi-gene phylogenetics and phylogenomics.</title>
        <authorList>
            <person name="Vandepol N."/>
            <person name="Liber J."/>
            <person name="Desiro A."/>
            <person name="Na H."/>
            <person name="Kennedy M."/>
            <person name="Barry K."/>
            <person name="Grigoriev I.V."/>
            <person name="Miller A.N."/>
            <person name="O'Donnell K."/>
            <person name="Stajich J.E."/>
            <person name="Bonito G."/>
        </authorList>
    </citation>
    <scope>NUCLEOTIDE SEQUENCE</scope>
    <source>
        <strain evidence="2">KOD948</strain>
    </source>
</reference>
<feature type="compositionally biased region" description="Basic residues" evidence="1">
    <location>
        <begin position="68"/>
        <end position="78"/>
    </location>
</feature>
<dbReference type="OrthoDB" id="2448882at2759"/>
<dbReference type="Proteomes" id="UP000726737">
    <property type="component" value="Unassembled WGS sequence"/>
</dbReference>
<dbReference type="EMBL" id="JAAAJA010000648">
    <property type="protein sequence ID" value="KAG0250804.1"/>
    <property type="molecule type" value="Genomic_DNA"/>
</dbReference>